<evidence type="ECO:0000256" key="1">
    <source>
        <dbReference type="ARBA" id="ARBA00022729"/>
    </source>
</evidence>
<proteinExistence type="predicted"/>
<evidence type="ECO:0000313" key="4">
    <source>
        <dbReference type="Proteomes" id="UP000036367"/>
    </source>
</evidence>
<keyword evidence="1" id="KW-0732">Signal</keyword>
<feature type="compositionally biased region" description="Polar residues" evidence="2">
    <location>
        <begin position="312"/>
        <end position="324"/>
    </location>
</feature>
<dbReference type="EMBL" id="LECT01000044">
    <property type="protein sequence ID" value="KLU02189.1"/>
    <property type="molecule type" value="Genomic_DNA"/>
</dbReference>
<dbReference type="Gene3D" id="3.40.50.1820">
    <property type="entry name" value="alpha/beta hydrolase"/>
    <property type="match status" value="1"/>
</dbReference>
<feature type="region of interest" description="Disordered" evidence="2">
    <location>
        <begin position="279"/>
        <end position="324"/>
    </location>
</feature>
<dbReference type="PATRIC" id="fig|595434.4.peg.4992"/>
<name>A0A0J1E9P8_RHOIS</name>
<evidence type="ECO:0000313" key="3">
    <source>
        <dbReference type="EMBL" id="KLU02189.1"/>
    </source>
</evidence>
<dbReference type="InterPro" id="IPR050955">
    <property type="entry name" value="Plant_Biomass_Hydrol_Est"/>
</dbReference>
<keyword evidence="4" id="KW-1185">Reference proteome</keyword>
<dbReference type="Proteomes" id="UP000036367">
    <property type="component" value="Unassembled WGS sequence"/>
</dbReference>
<sequence>MKRWKRNAIIAGVVIYALGLASWLTQDRIVRFLDERKLDDRGFVRRVLIDDNGTEHRYIVFVPHVDPPPDCDGYPVFFFLNGHGENGEDGLLQISNNFGRPVWEMQRDFPFLAVAPQCAEGGSWSREPDPSIALEVLNTVLSDYQCDDDRVYLSGVSSGGAGLFQMLGDNVDRFAAVVSVAATSYGDTNATVDVLREKKLPIWLFYNGGDNPGVVKQNRSLNAALHSAGCDYRVTEYDRPGHDTWNYAYRDPAMYRWLLTKSRPINQATLTYQPINSPAALEPIQRSGSPRPASGRGAGGEGLSATPLVEGETTSPQSQAPSSNAMATNLKLSFKERQDFDLVFEATLAEPVYLILDSGGLSEPVSSHRLCVARPDQIVPRTTAQDEPLDLTGSFAIRAGQWNTVSVSRSGEAVTASVNGWPIWSLPDGAAEFTQLSIQHARSGQMDVSEEPQSTAAFRRLRYRMDSAKSEPVIVEAITPSEIEATAMRTNRERIKPSTIELLQARSQQAIGEHITWSRQSASEFVRSFADSDFERRVEVATDQTYFASQRIDDDPARMNLAFARGDEASVVQFRPYMLNMPEAPSDFATAIANGFANRQPRQRNVKTFQRWIKANESIDFLDCGDHGLSKAVRRSNLLDDPASWARLSPEFDPTDQIDSLHQSAALLSLGRIDIEPFDVDITNLQQVASDQFVAGHKCEVFEEVHPDDDRYIRRFWIDLDAGGLIRCYYGKVITADESIEFEYGRPLPPMFGDVCIEINYDESNNPAGWTIVNGQSKEAPIRFVDVASAQTDGETPANSTDSSEQCFNEPDVWVVDKVEKQQYVTMDSGERQRIRSAFVPSVRHLTQTGSNYPFSTTSVARIAACLAGLVMMGIGFRRYRTPTTT</sequence>
<comment type="caution">
    <text evidence="3">The sequence shown here is derived from an EMBL/GenBank/DDBJ whole genome shotgun (WGS) entry which is preliminary data.</text>
</comment>
<dbReference type="STRING" id="595434.RISK_005255"/>
<accession>A0A0J1E9P8</accession>
<dbReference type="PANTHER" id="PTHR43037:SF1">
    <property type="entry name" value="BLL1128 PROTEIN"/>
    <property type="match status" value="1"/>
</dbReference>
<reference evidence="3" key="1">
    <citation type="submission" date="2015-05" db="EMBL/GenBank/DDBJ databases">
        <title>Permanent draft genome of Rhodopirellula islandicus K833.</title>
        <authorList>
            <person name="Kizina J."/>
            <person name="Richter M."/>
            <person name="Glockner F.O."/>
            <person name="Harder J."/>
        </authorList>
    </citation>
    <scope>NUCLEOTIDE SEQUENCE [LARGE SCALE GENOMIC DNA]</scope>
    <source>
        <strain evidence="3">K833</strain>
    </source>
</reference>
<dbReference type="SUPFAM" id="SSF53474">
    <property type="entry name" value="alpha/beta-Hydrolases"/>
    <property type="match status" value="1"/>
</dbReference>
<dbReference type="PANTHER" id="PTHR43037">
    <property type="entry name" value="UNNAMED PRODUCT-RELATED"/>
    <property type="match status" value="1"/>
</dbReference>
<evidence type="ECO:0000256" key="2">
    <source>
        <dbReference type="SAM" id="MobiDB-lite"/>
    </source>
</evidence>
<organism evidence="3 4">
    <name type="scientific">Rhodopirellula islandica</name>
    <dbReference type="NCBI Taxonomy" id="595434"/>
    <lineage>
        <taxon>Bacteria</taxon>
        <taxon>Pseudomonadati</taxon>
        <taxon>Planctomycetota</taxon>
        <taxon>Planctomycetia</taxon>
        <taxon>Pirellulales</taxon>
        <taxon>Pirellulaceae</taxon>
        <taxon>Rhodopirellula</taxon>
    </lineage>
</organism>
<dbReference type="AlphaFoldDB" id="A0A0J1E9P8"/>
<protein>
    <submittedName>
        <fullName evidence="3">Esterase</fullName>
    </submittedName>
</protein>
<gene>
    <name evidence="3" type="ORF">RISK_005255</name>
</gene>
<dbReference type="InterPro" id="IPR029058">
    <property type="entry name" value="AB_hydrolase_fold"/>
</dbReference>